<evidence type="ECO:0000313" key="2">
    <source>
        <dbReference type="Proteomes" id="UP000887013"/>
    </source>
</evidence>
<feature type="non-terminal residue" evidence="1">
    <location>
        <position position="1"/>
    </location>
</feature>
<gene>
    <name evidence="1" type="ORF">NPIL_269421</name>
</gene>
<evidence type="ECO:0000313" key="1">
    <source>
        <dbReference type="EMBL" id="GFU15026.1"/>
    </source>
</evidence>
<keyword evidence="2" id="KW-1185">Reference proteome</keyword>
<reference evidence="1" key="1">
    <citation type="submission" date="2020-08" db="EMBL/GenBank/DDBJ databases">
        <title>Multicomponent nature underlies the extraordinary mechanical properties of spider dragline silk.</title>
        <authorList>
            <person name="Kono N."/>
            <person name="Nakamura H."/>
            <person name="Mori M."/>
            <person name="Yoshida Y."/>
            <person name="Ohtoshi R."/>
            <person name="Malay A.D."/>
            <person name="Moran D.A.P."/>
            <person name="Tomita M."/>
            <person name="Numata K."/>
            <person name="Arakawa K."/>
        </authorList>
    </citation>
    <scope>NUCLEOTIDE SEQUENCE</scope>
</reference>
<sequence length="82" mass="9226">MHRNARKTSRCGGRVPRQYYSLNFCPYSGLQGCLFLYEDYQEELGEWSTTTEAPFFITAGPLCAWDVAALYASSSSLTKTVI</sequence>
<proteinExistence type="predicted"/>
<accession>A0A8X6QI95</accession>
<dbReference type="EMBL" id="BMAW01126022">
    <property type="protein sequence ID" value="GFU15026.1"/>
    <property type="molecule type" value="Genomic_DNA"/>
</dbReference>
<organism evidence="1 2">
    <name type="scientific">Nephila pilipes</name>
    <name type="common">Giant wood spider</name>
    <name type="synonym">Nephila maculata</name>
    <dbReference type="NCBI Taxonomy" id="299642"/>
    <lineage>
        <taxon>Eukaryota</taxon>
        <taxon>Metazoa</taxon>
        <taxon>Ecdysozoa</taxon>
        <taxon>Arthropoda</taxon>
        <taxon>Chelicerata</taxon>
        <taxon>Arachnida</taxon>
        <taxon>Araneae</taxon>
        <taxon>Araneomorphae</taxon>
        <taxon>Entelegynae</taxon>
        <taxon>Araneoidea</taxon>
        <taxon>Nephilidae</taxon>
        <taxon>Nephila</taxon>
    </lineage>
</organism>
<dbReference type="AlphaFoldDB" id="A0A8X6QI95"/>
<dbReference type="PROSITE" id="PS51257">
    <property type="entry name" value="PROKAR_LIPOPROTEIN"/>
    <property type="match status" value="1"/>
</dbReference>
<protein>
    <submittedName>
        <fullName evidence="1">Uncharacterized protein</fullName>
    </submittedName>
</protein>
<comment type="caution">
    <text evidence="1">The sequence shown here is derived from an EMBL/GenBank/DDBJ whole genome shotgun (WGS) entry which is preliminary data.</text>
</comment>
<name>A0A8X6QI95_NEPPI</name>
<dbReference type="Proteomes" id="UP000887013">
    <property type="component" value="Unassembled WGS sequence"/>
</dbReference>